<accession>A0A915MJ44</accession>
<dbReference type="SMART" id="SM00595">
    <property type="entry name" value="MADF"/>
    <property type="match status" value="1"/>
</dbReference>
<sequence length="254" mass="29366">METQPLSDKEKFHLISLIRDKPTIWDSSHGLSWKNKHDEFNSLVDDMSKAFQREFTVTSLRNSWRILNICFCRERRKPDSKWKFFQEMAFLNNTNTPKQKSLDEKPKKRRRVKKEEMSEETENNNKNEGFDLINSLIDLNEGNLTTDDSPSDLTMLDAEFGNNGGENNLNDEDSGNEDTTKVFTAINDTTSTILEDTTEDDSLLLGKMVVCTHRILKSEGMDCEAIGLEKSVYDLLINYKQMRAEYAKKIKGEK</sequence>
<dbReference type="Pfam" id="PF10545">
    <property type="entry name" value="MADF_DNA_bdg"/>
    <property type="match status" value="1"/>
</dbReference>
<feature type="region of interest" description="Disordered" evidence="1">
    <location>
        <begin position="95"/>
        <end position="127"/>
    </location>
</feature>
<dbReference type="Proteomes" id="UP000887561">
    <property type="component" value="Unplaced"/>
</dbReference>
<feature type="domain" description="MADF" evidence="2">
    <location>
        <begin position="13"/>
        <end position="96"/>
    </location>
</feature>
<dbReference type="PROSITE" id="PS51029">
    <property type="entry name" value="MADF"/>
    <property type="match status" value="1"/>
</dbReference>
<reference evidence="4" key="1">
    <citation type="submission" date="2022-11" db="UniProtKB">
        <authorList>
            <consortium name="WormBaseParasite"/>
        </authorList>
    </citation>
    <scope>IDENTIFICATION</scope>
</reference>
<dbReference type="InterPro" id="IPR006578">
    <property type="entry name" value="MADF-dom"/>
</dbReference>
<protein>
    <submittedName>
        <fullName evidence="4">MADF domain-containing protein</fullName>
    </submittedName>
</protein>
<evidence type="ECO:0000259" key="2">
    <source>
        <dbReference type="PROSITE" id="PS51029"/>
    </source>
</evidence>
<dbReference type="AlphaFoldDB" id="A0A915MJ44"/>
<keyword evidence="3" id="KW-1185">Reference proteome</keyword>
<evidence type="ECO:0000313" key="4">
    <source>
        <dbReference type="WBParaSite" id="scaffold3810_cov225.g7173"/>
    </source>
</evidence>
<evidence type="ECO:0000256" key="1">
    <source>
        <dbReference type="SAM" id="MobiDB-lite"/>
    </source>
</evidence>
<dbReference type="WBParaSite" id="scaffold3810_cov225.g7173">
    <property type="protein sequence ID" value="scaffold3810_cov225.g7173"/>
    <property type="gene ID" value="scaffold3810_cov225.g7173"/>
</dbReference>
<evidence type="ECO:0000313" key="3">
    <source>
        <dbReference type="Proteomes" id="UP000887561"/>
    </source>
</evidence>
<organism evidence="3 4">
    <name type="scientific">Meloidogyne javanica</name>
    <name type="common">Root-knot nematode worm</name>
    <dbReference type="NCBI Taxonomy" id="6303"/>
    <lineage>
        <taxon>Eukaryota</taxon>
        <taxon>Metazoa</taxon>
        <taxon>Ecdysozoa</taxon>
        <taxon>Nematoda</taxon>
        <taxon>Chromadorea</taxon>
        <taxon>Rhabditida</taxon>
        <taxon>Tylenchina</taxon>
        <taxon>Tylenchomorpha</taxon>
        <taxon>Tylenchoidea</taxon>
        <taxon>Meloidogynidae</taxon>
        <taxon>Meloidogyninae</taxon>
        <taxon>Meloidogyne</taxon>
        <taxon>Meloidogyne incognita group</taxon>
    </lineage>
</organism>
<name>A0A915MJ44_MELJA</name>
<proteinExistence type="predicted"/>